<gene>
    <name evidence="7" type="ORF">F4X14_06920</name>
</gene>
<feature type="transmembrane region" description="Helical" evidence="6">
    <location>
        <begin position="46"/>
        <end position="64"/>
    </location>
</feature>
<dbReference type="InterPro" id="IPR050155">
    <property type="entry name" value="HAD-like_hydrolase_sf"/>
</dbReference>
<dbReference type="InterPro" id="IPR023198">
    <property type="entry name" value="PGP-like_dom2"/>
</dbReference>
<comment type="subcellular location">
    <subcellularLocation>
        <location evidence="1">Membrane</location>
        <topology evidence="1">Multi-pass membrane protein</topology>
    </subcellularLocation>
</comment>
<dbReference type="InterPro" id="IPR002549">
    <property type="entry name" value="AI-2E-like"/>
</dbReference>
<dbReference type="Gene3D" id="3.40.50.1000">
    <property type="entry name" value="HAD superfamily/HAD-like"/>
    <property type="match status" value="1"/>
</dbReference>
<feature type="transmembrane region" description="Helical" evidence="6">
    <location>
        <begin position="156"/>
        <end position="181"/>
    </location>
</feature>
<evidence type="ECO:0000256" key="3">
    <source>
        <dbReference type="ARBA" id="ARBA00022692"/>
    </source>
</evidence>
<evidence type="ECO:0000313" key="7">
    <source>
        <dbReference type="EMBL" id="MYC94686.1"/>
    </source>
</evidence>
<dbReference type="GO" id="GO:0016020">
    <property type="term" value="C:membrane"/>
    <property type="evidence" value="ECO:0007669"/>
    <property type="project" value="UniProtKB-SubCell"/>
</dbReference>
<evidence type="ECO:0000256" key="4">
    <source>
        <dbReference type="ARBA" id="ARBA00022989"/>
    </source>
</evidence>
<keyword evidence="4 6" id="KW-1133">Transmembrane helix</keyword>
<evidence type="ECO:0000256" key="5">
    <source>
        <dbReference type="ARBA" id="ARBA00023136"/>
    </source>
</evidence>
<sequence length="612" mass="67954">MRRAPFCISKGMNTKKWSTTTKIVVSSLLGLLAALLLYAFRVMIQPTIIALLLTFVLYQPVSWVQQRTGWSRATSIVAVYLLVILILIIGPIIFVPRVVTSVESLLVLLETMVTDMQSVASGPLPSIFGYSLNIDDILQQLGTVIQNVLSQAGTGVLGLAATFTAGVLTTIYVLVLGFWLLKDIIKLQRMVMNALPPEYRDDVQRMTQELGEIWMAFLRGQLVLGLVVGFMTWIIMSIVGLPNAAALALLAGILEFLPTVGPGISGAIGTLVALLQGPTWLPIGNIPFAIIVLILYVIITQVESVYLIPRLVGRRVRLHPAVTFTGIISAALVFGVLGVLLITPTIASVRALLGYVFRKLRDLEPFESQQRQDEIQIPGLIGGHWIEGIVFDLDGTLTHLDWSLATELAQRFDRFEQFWPGERREQFFRRFMAWMEGPSLAIINLLTWLRLHEDARRLTRRMQRVRGFPPSEAQTLRDGVPELLTELRQQYKVALITNRSRNELDSFFQHAELPDDLFDAVVTRDDLRKPSPNSEGLLKVLEILNLPADACLVVGDTELQLRVGEAVGAVQVGLLCGMGATQNFSNADLILETPTDLIGYLNRPQVMAKLWS</sequence>
<feature type="transmembrane region" description="Helical" evidence="6">
    <location>
        <begin position="76"/>
        <end position="99"/>
    </location>
</feature>
<dbReference type="GO" id="GO:0008967">
    <property type="term" value="F:phosphoglycolate phosphatase activity"/>
    <property type="evidence" value="ECO:0007669"/>
    <property type="project" value="TreeGrafter"/>
</dbReference>
<evidence type="ECO:0000256" key="1">
    <source>
        <dbReference type="ARBA" id="ARBA00004141"/>
    </source>
</evidence>
<dbReference type="PANTHER" id="PTHR43434:SF1">
    <property type="entry name" value="PHOSPHOGLYCOLATE PHOSPHATASE"/>
    <property type="match status" value="1"/>
</dbReference>
<dbReference type="Pfam" id="PF01594">
    <property type="entry name" value="AI-2E_transport"/>
    <property type="match status" value="1"/>
</dbReference>
<feature type="transmembrane region" description="Helical" evidence="6">
    <location>
        <begin position="21"/>
        <end position="40"/>
    </location>
</feature>
<accession>A0A6B1D517</accession>
<organism evidence="7">
    <name type="scientific">Caldilineaceae bacterium SB0661_bin_32</name>
    <dbReference type="NCBI Taxonomy" id="2605255"/>
    <lineage>
        <taxon>Bacteria</taxon>
        <taxon>Bacillati</taxon>
        <taxon>Chloroflexota</taxon>
        <taxon>Caldilineae</taxon>
        <taxon>Caldilineales</taxon>
        <taxon>Caldilineaceae</taxon>
    </lineage>
</organism>
<keyword evidence="5 6" id="KW-0472">Membrane</keyword>
<evidence type="ECO:0000256" key="6">
    <source>
        <dbReference type="SAM" id="Phobius"/>
    </source>
</evidence>
<dbReference type="EMBL" id="VXMH01000031">
    <property type="protein sequence ID" value="MYC94686.1"/>
    <property type="molecule type" value="Genomic_DNA"/>
</dbReference>
<name>A0A6B1D517_9CHLR</name>
<reference evidence="7" key="1">
    <citation type="submission" date="2019-09" db="EMBL/GenBank/DDBJ databases">
        <title>Characterisation of the sponge microbiome using genome-centric metagenomics.</title>
        <authorList>
            <person name="Engelberts J.P."/>
            <person name="Robbins S.J."/>
            <person name="De Goeij J.M."/>
            <person name="Aranda M."/>
            <person name="Bell S.C."/>
            <person name="Webster N.S."/>
        </authorList>
    </citation>
    <scope>NUCLEOTIDE SEQUENCE</scope>
    <source>
        <strain evidence="7">SB0661_bin_32</strain>
    </source>
</reference>
<dbReference type="AlphaFoldDB" id="A0A6B1D517"/>
<dbReference type="Pfam" id="PF00702">
    <property type="entry name" value="Hydrolase"/>
    <property type="match status" value="1"/>
</dbReference>
<comment type="similarity">
    <text evidence="2">Belongs to the autoinducer-2 exporter (AI-2E) (TC 2.A.86) family.</text>
</comment>
<feature type="transmembrane region" description="Helical" evidence="6">
    <location>
        <begin position="328"/>
        <end position="353"/>
    </location>
</feature>
<feature type="transmembrane region" description="Helical" evidence="6">
    <location>
        <begin position="286"/>
        <end position="308"/>
    </location>
</feature>
<proteinExistence type="inferred from homology"/>
<keyword evidence="3 6" id="KW-0812">Transmembrane</keyword>
<dbReference type="Gene3D" id="1.10.150.240">
    <property type="entry name" value="Putative phosphatase, domain 2"/>
    <property type="match status" value="1"/>
</dbReference>
<dbReference type="PANTHER" id="PTHR43434">
    <property type="entry name" value="PHOSPHOGLYCOLATE PHOSPHATASE"/>
    <property type="match status" value="1"/>
</dbReference>
<evidence type="ECO:0000256" key="2">
    <source>
        <dbReference type="ARBA" id="ARBA00009773"/>
    </source>
</evidence>
<protein>
    <submittedName>
        <fullName evidence="7">AI-2E family transporter</fullName>
    </submittedName>
</protein>
<dbReference type="SUPFAM" id="SSF56784">
    <property type="entry name" value="HAD-like"/>
    <property type="match status" value="1"/>
</dbReference>
<comment type="caution">
    <text evidence="7">The sequence shown here is derived from an EMBL/GenBank/DDBJ whole genome shotgun (WGS) entry which is preliminary data.</text>
</comment>
<dbReference type="InterPro" id="IPR036412">
    <property type="entry name" value="HAD-like_sf"/>
</dbReference>
<dbReference type="InterPro" id="IPR023214">
    <property type="entry name" value="HAD_sf"/>
</dbReference>
<dbReference type="GO" id="GO:0006281">
    <property type="term" value="P:DNA repair"/>
    <property type="evidence" value="ECO:0007669"/>
    <property type="project" value="TreeGrafter"/>
</dbReference>
<feature type="transmembrane region" description="Helical" evidence="6">
    <location>
        <begin position="222"/>
        <end position="241"/>
    </location>
</feature>